<feature type="region of interest" description="Disordered" evidence="1">
    <location>
        <begin position="34"/>
        <end position="86"/>
    </location>
</feature>
<dbReference type="GO" id="GO:1905515">
    <property type="term" value="P:non-motile cilium assembly"/>
    <property type="evidence" value="ECO:0007669"/>
    <property type="project" value="InterPro"/>
</dbReference>
<dbReference type="Proteomes" id="UP000015102">
    <property type="component" value="Unassembled WGS sequence"/>
</dbReference>
<dbReference type="HOGENOM" id="CLU_1717812_0_0_1"/>
<dbReference type="AlphaFoldDB" id="T1GZL9"/>
<dbReference type="PANTHER" id="PTHR44177">
    <property type="entry name" value="TETRATRICOPEPTIDE REPEAT PROTEIN 8"/>
    <property type="match status" value="1"/>
</dbReference>
<dbReference type="STRING" id="36166.T1GZL9"/>
<sequence>DLETNDNGEENEEFEFERLATAARPGTSIKTAFQPRPSTGLLAGSLRTGRKGTITAGNGRPMSGMLRPGTTSSRPGTSLGRPMSRCGTARRVRMTSAAAFGIGDKTSSFFQAARLNPTVYAERPTITRSIFLFLYYHEGDIDKAYTLCDAVEK</sequence>
<dbReference type="OMA" id="MFYCEND"/>
<protein>
    <submittedName>
        <fullName evidence="2">Uncharacterized protein</fullName>
    </submittedName>
</protein>
<organism evidence="2 3">
    <name type="scientific">Megaselia scalaris</name>
    <name type="common">Humpbacked fly</name>
    <name type="synonym">Phora scalaris</name>
    <dbReference type="NCBI Taxonomy" id="36166"/>
    <lineage>
        <taxon>Eukaryota</taxon>
        <taxon>Metazoa</taxon>
        <taxon>Ecdysozoa</taxon>
        <taxon>Arthropoda</taxon>
        <taxon>Hexapoda</taxon>
        <taxon>Insecta</taxon>
        <taxon>Pterygota</taxon>
        <taxon>Neoptera</taxon>
        <taxon>Endopterygota</taxon>
        <taxon>Diptera</taxon>
        <taxon>Brachycera</taxon>
        <taxon>Muscomorpha</taxon>
        <taxon>Platypezoidea</taxon>
        <taxon>Phoridae</taxon>
        <taxon>Megaseliini</taxon>
        <taxon>Megaselia</taxon>
    </lineage>
</organism>
<keyword evidence="3" id="KW-1185">Reference proteome</keyword>
<evidence type="ECO:0000256" key="1">
    <source>
        <dbReference type="SAM" id="MobiDB-lite"/>
    </source>
</evidence>
<dbReference type="GO" id="GO:0036064">
    <property type="term" value="C:ciliary basal body"/>
    <property type="evidence" value="ECO:0007669"/>
    <property type="project" value="TreeGrafter"/>
</dbReference>
<evidence type="ECO:0000313" key="3">
    <source>
        <dbReference type="Proteomes" id="UP000015102"/>
    </source>
</evidence>
<evidence type="ECO:0000313" key="2">
    <source>
        <dbReference type="EnsemblMetazoa" id="MESCA009323-PA"/>
    </source>
</evidence>
<dbReference type="EnsemblMetazoa" id="MESCA009323-RA">
    <property type="protein sequence ID" value="MESCA009323-PA"/>
    <property type="gene ID" value="MESCA009323"/>
</dbReference>
<dbReference type="EMBL" id="CAQQ02185818">
    <property type="status" value="NOT_ANNOTATED_CDS"/>
    <property type="molecule type" value="Genomic_DNA"/>
</dbReference>
<dbReference type="InterPro" id="IPR028796">
    <property type="entry name" value="BBS8"/>
</dbReference>
<name>T1GZL9_MEGSC</name>
<dbReference type="GO" id="GO:0097730">
    <property type="term" value="C:non-motile cilium"/>
    <property type="evidence" value="ECO:0007669"/>
    <property type="project" value="TreeGrafter"/>
</dbReference>
<dbReference type="GO" id="GO:0034464">
    <property type="term" value="C:BBSome"/>
    <property type="evidence" value="ECO:0007669"/>
    <property type="project" value="InterPro"/>
</dbReference>
<accession>T1GZL9</accession>
<reference evidence="2" key="2">
    <citation type="submission" date="2015-06" db="UniProtKB">
        <authorList>
            <consortium name="EnsemblMetazoa"/>
        </authorList>
    </citation>
    <scope>IDENTIFICATION</scope>
</reference>
<proteinExistence type="predicted"/>
<reference evidence="3" key="1">
    <citation type="submission" date="2013-02" db="EMBL/GenBank/DDBJ databases">
        <authorList>
            <person name="Hughes D."/>
        </authorList>
    </citation>
    <scope>NUCLEOTIDE SEQUENCE</scope>
    <source>
        <strain>Durham</strain>
        <strain evidence="3">NC isolate 2 -- Noor lab</strain>
    </source>
</reference>
<dbReference type="PANTHER" id="PTHR44177:SF1">
    <property type="entry name" value="TETRATRICOPEPTIDE REPEAT PROTEIN 8"/>
    <property type="match status" value="1"/>
</dbReference>